<dbReference type="PROSITE" id="PS01351">
    <property type="entry name" value="MAPK"/>
    <property type="match status" value="1"/>
</dbReference>
<dbReference type="PROSITE" id="PS00107">
    <property type="entry name" value="PROTEIN_KINASE_ATP"/>
    <property type="match status" value="1"/>
</dbReference>
<dbReference type="FunFam" id="3.30.200.20:FF:000046">
    <property type="entry name" value="Mitogen-activated protein kinase"/>
    <property type="match status" value="1"/>
</dbReference>
<keyword evidence="3" id="KW-0808">Transferase</keyword>
<evidence type="ECO:0000256" key="4">
    <source>
        <dbReference type="ARBA" id="ARBA00022741"/>
    </source>
</evidence>
<evidence type="ECO:0000256" key="1">
    <source>
        <dbReference type="ARBA" id="ARBA00008832"/>
    </source>
</evidence>
<dbReference type="Pfam" id="PF00069">
    <property type="entry name" value="Pkinase"/>
    <property type="match status" value="1"/>
</dbReference>
<feature type="compositionally biased region" description="Basic residues" evidence="8">
    <location>
        <begin position="35"/>
        <end position="45"/>
    </location>
</feature>
<feature type="compositionally biased region" description="Polar residues" evidence="8">
    <location>
        <begin position="488"/>
        <end position="502"/>
    </location>
</feature>
<dbReference type="InterPro" id="IPR003527">
    <property type="entry name" value="MAP_kinase_CS"/>
</dbReference>
<gene>
    <name evidence="10" type="ORF">POBO1169_LOCUS13628</name>
</gene>
<accession>A0A7S0WPX3</accession>
<dbReference type="GO" id="GO:0005524">
    <property type="term" value="F:ATP binding"/>
    <property type="evidence" value="ECO:0007669"/>
    <property type="project" value="UniProtKB-UniRule"/>
</dbReference>
<organism evidence="10">
    <name type="scientific">Pyramimonas obovata</name>
    <dbReference type="NCBI Taxonomy" id="1411642"/>
    <lineage>
        <taxon>Eukaryota</taxon>
        <taxon>Viridiplantae</taxon>
        <taxon>Chlorophyta</taxon>
        <taxon>Pyramimonadophyceae</taxon>
        <taxon>Pyramimonadales</taxon>
        <taxon>Pyramimonadaceae</taxon>
        <taxon>Pyramimonas</taxon>
        <taxon>Pyramimonas incertae sedis</taxon>
    </lineage>
</organism>
<keyword evidence="4 7" id="KW-0547">Nucleotide-binding</keyword>
<proteinExistence type="inferred from homology"/>
<dbReference type="InterPro" id="IPR050117">
    <property type="entry name" value="MAPK"/>
</dbReference>
<dbReference type="Gene3D" id="3.30.200.20">
    <property type="entry name" value="Phosphorylase Kinase, domain 1"/>
    <property type="match status" value="1"/>
</dbReference>
<evidence type="ECO:0000256" key="8">
    <source>
        <dbReference type="SAM" id="MobiDB-lite"/>
    </source>
</evidence>
<protein>
    <recommendedName>
        <fullName evidence="9">Protein kinase domain-containing protein</fullName>
    </recommendedName>
</protein>
<dbReference type="PANTHER" id="PTHR24055">
    <property type="entry name" value="MITOGEN-ACTIVATED PROTEIN KINASE"/>
    <property type="match status" value="1"/>
</dbReference>
<name>A0A7S0WPX3_9CHLO</name>
<dbReference type="PROSITE" id="PS50011">
    <property type="entry name" value="PROTEIN_KINASE_DOM"/>
    <property type="match status" value="1"/>
</dbReference>
<evidence type="ECO:0000256" key="7">
    <source>
        <dbReference type="PROSITE-ProRule" id="PRU10141"/>
    </source>
</evidence>
<feature type="region of interest" description="Disordered" evidence="8">
    <location>
        <begin position="477"/>
        <end position="509"/>
    </location>
</feature>
<feature type="region of interest" description="Disordered" evidence="8">
    <location>
        <begin position="21"/>
        <end position="93"/>
    </location>
</feature>
<evidence type="ECO:0000259" key="9">
    <source>
        <dbReference type="PROSITE" id="PS50011"/>
    </source>
</evidence>
<keyword evidence="5" id="KW-0418">Kinase</keyword>
<comment type="similarity">
    <text evidence="1">Belongs to the protein kinase superfamily. CMGC Ser/Thr protein kinase family. MAP kinase subfamily.</text>
</comment>
<feature type="binding site" evidence="7">
    <location>
        <position position="141"/>
    </location>
    <ligand>
        <name>ATP</name>
        <dbReference type="ChEBI" id="CHEBI:30616"/>
    </ligand>
</feature>
<evidence type="ECO:0000256" key="3">
    <source>
        <dbReference type="ARBA" id="ARBA00022679"/>
    </source>
</evidence>
<dbReference type="Gene3D" id="1.10.510.10">
    <property type="entry name" value="Transferase(Phosphotransferase) domain 1"/>
    <property type="match status" value="1"/>
</dbReference>
<keyword evidence="2" id="KW-0723">Serine/threonine-protein kinase</keyword>
<dbReference type="GO" id="GO:0004707">
    <property type="term" value="F:MAP kinase activity"/>
    <property type="evidence" value="ECO:0007669"/>
    <property type="project" value="InterPro"/>
</dbReference>
<dbReference type="SUPFAM" id="SSF56112">
    <property type="entry name" value="Protein kinase-like (PK-like)"/>
    <property type="match status" value="1"/>
</dbReference>
<dbReference type="FunFam" id="1.10.510.10:FF:000098">
    <property type="entry name" value="Mitogen-activated protein kinase 1"/>
    <property type="match status" value="1"/>
</dbReference>
<evidence type="ECO:0000256" key="5">
    <source>
        <dbReference type="ARBA" id="ARBA00022777"/>
    </source>
</evidence>
<reference evidence="10" key="1">
    <citation type="submission" date="2021-01" db="EMBL/GenBank/DDBJ databases">
        <authorList>
            <person name="Corre E."/>
            <person name="Pelletier E."/>
            <person name="Niang G."/>
            <person name="Scheremetjew M."/>
            <person name="Finn R."/>
            <person name="Kale V."/>
            <person name="Holt S."/>
            <person name="Cochrane G."/>
            <person name="Meng A."/>
            <person name="Brown T."/>
            <person name="Cohen L."/>
        </authorList>
    </citation>
    <scope>NUCLEOTIDE SEQUENCE</scope>
    <source>
        <strain evidence="10">CCMP722</strain>
    </source>
</reference>
<dbReference type="InterPro" id="IPR011009">
    <property type="entry name" value="Kinase-like_dom_sf"/>
</dbReference>
<dbReference type="InterPro" id="IPR017441">
    <property type="entry name" value="Protein_kinase_ATP_BS"/>
</dbReference>
<dbReference type="AlphaFoldDB" id="A0A7S0WPX3"/>
<evidence type="ECO:0000313" key="10">
    <source>
        <dbReference type="EMBL" id="CAD8677458.1"/>
    </source>
</evidence>
<dbReference type="EMBL" id="HBFA01026806">
    <property type="protein sequence ID" value="CAD8677458.1"/>
    <property type="molecule type" value="Transcribed_RNA"/>
</dbReference>
<sequence length="547" mass="61172">MRIVEESLPFETVRKWLGRWKSNTAQDSSEPAKALLKKPSSKSHRKSTDKVEPTANGDSNRKKVGASAETSGGASTNTGATSEKPQQKDTMAPAAVGSREFFPQYGESNRYTLLEVIGKGSYGVVCSATDNNTGEKVAIKKITDVFEHVSDATRILREIKLLRHLQHPDIVEIRHIMLPPGPTDFDDVYVVFELMESDLHQVIKANDDLTSAHYTYFMYQLIAGLAHIHSANVFHRDLKPKNILANADCKLKICDFGLARPAFDDQPSTVFWTDYVATRWYRAPELCGSFFSKYTPAVDVWSLGCIIAEVILGRPLFPGRNVSHQLELITNVVGTPSEEKLQKVRNEKARRFLASMPFKPPVPFSSIFRTIDAPLVALLQKMLMFDPSDRISAEEALKDPIFNPYRLPAHEASGKPISKLDFGFENTKLSKQDVRQLIYQEILEYHPSAKEDYHSKNGGPNFLYPSAIDRFKKEFSAMEGAPPGPQSKRANQGKTLRATNSMPRERANDSMAAMNEVARRSDSINVSMAEELRQMAESMNVDEVPAA</sequence>
<evidence type="ECO:0000256" key="2">
    <source>
        <dbReference type="ARBA" id="ARBA00022527"/>
    </source>
</evidence>
<keyword evidence="6 7" id="KW-0067">ATP-binding</keyword>
<dbReference type="InterPro" id="IPR000719">
    <property type="entry name" value="Prot_kinase_dom"/>
</dbReference>
<feature type="domain" description="Protein kinase" evidence="9">
    <location>
        <begin position="111"/>
        <end position="402"/>
    </location>
</feature>
<evidence type="ECO:0000256" key="6">
    <source>
        <dbReference type="ARBA" id="ARBA00022840"/>
    </source>
</evidence>
<feature type="compositionally biased region" description="Low complexity" evidence="8">
    <location>
        <begin position="65"/>
        <end position="83"/>
    </location>
</feature>
<dbReference type="SMART" id="SM00220">
    <property type="entry name" value="S_TKc"/>
    <property type="match status" value="1"/>
</dbReference>